<evidence type="ECO:0000313" key="2">
    <source>
        <dbReference type="Proteomes" id="UP000011680"/>
    </source>
</evidence>
<accession>M0NEV8</accession>
<evidence type="ECO:0000313" key="1">
    <source>
        <dbReference type="EMBL" id="EMA56083.1"/>
    </source>
</evidence>
<reference evidence="1 2" key="1">
    <citation type="journal article" date="2014" name="PLoS Genet.">
        <title>Phylogenetically driven sequencing of extremely halophilic archaea reveals strategies for static and dynamic osmo-response.</title>
        <authorList>
            <person name="Becker E.A."/>
            <person name="Seitzer P.M."/>
            <person name="Tritt A."/>
            <person name="Larsen D."/>
            <person name="Krusor M."/>
            <person name="Yao A.I."/>
            <person name="Wu D."/>
            <person name="Madern D."/>
            <person name="Eisen J.A."/>
            <person name="Darling A.E."/>
            <person name="Facciotti M.T."/>
        </authorList>
    </citation>
    <scope>NUCLEOTIDE SEQUENCE [LARGE SCALE GENOMIC DNA]</scope>
    <source>
        <strain evidence="1 2">JCM 13552</strain>
    </source>
</reference>
<dbReference type="RefSeq" id="WP_007738011.1">
    <property type="nucleotide sequence ID" value="NZ_AOMF01000094.1"/>
</dbReference>
<dbReference type="STRING" id="1227457.C451_04311"/>
<dbReference type="AlphaFoldDB" id="M0NEV8"/>
<keyword evidence="2" id="KW-1185">Reference proteome</keyword>
<dbReference type="EMBL" id="AOMF01000094">
    <property type="protein sequence ID" value="EMA56083.1"/>
    <property type="molecule type" value="Genomic_DNA"/>
</dbReference>
<sequence>MVGKGRGTWRFVLSVQSDTLTTIERAEDVVHAGRTRDELTDERMRGLLADHANVDVLLDFD</sequence>
<dbReference type="PATRIC" id="fig|1227457.3.peg.776"/>
<protein>
    <submittedName>
        <fullName evidence="1">DRTGG domain protein</fullName>
    </submittedName>
</protein>
<gene>
    <name evidence="1" type="ORF">C451_04311</name>
</gene>
<dbReference type="Proteomes" id="UP000011680">
    <property type="component" value="Unassembled WGS sequence"/>
</dbReference>
<name>M0NEV8_9EURY</name>
<proteinExistence type="predicted"/>
<comment type="caution">
    <text evidence="1">The sequence shown here is derived from an EMBL/GenBank/DDBJ whole genome shotgun (WGS) entry which is preliminary data.</text>
</comment>
<dbReference type="eggNOG" id="arCOG00099">
    <property type="taxonomic scope" value="Archaea"/>
</dbReference>
<organism evidence="1 2">
    <name type="scientific">Halococcus thailandensis JCM 13552</name>
    <dbReference type="NCBI Taxonomy" id="1227457"/>
    <lineage>
        <taxon>Archaea</taxon>
        <taxon>Methanobacteriati</taxon>
        <taxon>Methanobacteriota</taxon>
        <taxon>Stenosarchaea group</taxon>
        <taxon>Halobacteria</taxon>
        <taxon>Halobacteriales</taxon>
        <taxon>Halococcaceae</taxon>
        <taxon>Halococcus</taxon>
    </lineage>
</organism>